<keyword evidence="1" id="KW-0472">Membrane</keyword>
<organism evidence="2 3">
    <name type="scientific">Oribacterium sinus F0268</name>
    <dbReference type="NCBI Taxonomy" id="585501"/>
    <lineage>
        <taxon>Bacteria</taxon>
        <taxon>Bacillati</taxon>
        <taxon>Bacillota</taxon>
        <taxon>Clostridia</taxon>
        <taxon>Lachnospirales</taxon>
        <taxon>Lachnospiraceae</taxon>
        <taxon>Oribacterium</taxon>
    </lineage>
</organism>
<sequence>MQFLCYFFAVSLLFLCCFFDDFFPVFLLIRIYFSLLFTSYIKI</sequence>
<dbReference type="EMBL" id="ACKX01000168">
    <property type="protein sequence ID" value="EEJ51069.1"/>
    <property type="molecule type" value="Genomic_DNA"/>
</dbReference>
<dbReference type="HOGENOM" id="CLU_3236889_0_0_9"/>
<keyword evidence="3" id="KW-1185">Reference proteome</keyword>
<dbReference type="STRING" id="585501.HMPREF6123_1660"/>
<evidence type="ECO:0000256" key="1">
    <source>
        <dbReference type="SAM" id="Phobius"/>
    </source>
</evidence>
<gene>
    <name evidence="2" type="ORF">HMPREF6123_1660</name>
</gene>
<name>C2KYU1_9FIRM</name>
<reference evidence="2 3" key="1">
    <citation type="submission" date="2009-04" db="EMBL/GenBank/DDBJ databases">
        <authorList>
            <person name="Qin X."/>
            <person name="Bachman B."/>
            <person name="Battles P."/>
            <person name="Bell A."/>
            <person name="Bess C."/>
            <person name="Bickham C."/>
            <person name="Chaboub L."/>
            <person name="Chen D."/>
            <person name="Coyle M."/>
            <person name="Deiros D.R."/>
            <person name="Dinh H."/>
            <person name="Forbes L."/>
            <person name="Fowler G."/>
            <person name="Francisco L."/>
            <person name="Fu Q."/>
            <person name="Gubbala S."/>
            <person name="Hale W."/>
            <person name="Han Y."/>
            <person name="Hemphill L."/>
            <person name="Highlander S.K."/>
            <person name="Hirani K."/>
            <person name="Hogues M."/>
            <person name="Jackson L."/>
            <person name="Jakkamsetti A."/>
            <person name="Javaid M."/>
            <person name="Jiang H."/>
            <person name="Korchina V."/>
            <person name="Kovar C."/>
            <person name="Lara F."/>
            <person name="Lee S."/>
            <person name="Mata R."/>
            <person name="Mathew T."/>
            <person name="Moen C."/>
            <person name="Morales K."/>
            <person name="Munidasa M."/>
            <person name="Nazareth L."/>
            <person name="Ngo R."/>
            <person name="Nguyen L."/>
            <person name="Okwuonu G."/>
            <person name="Ongeri F."/>
            <person name="Patil S."/>
            <person name="Petrosino J."/>
            <person name="Pham C."/>
            <person name="Pham P."/>
            <person name="Pu L.-L."/>
            <person name="Puazo M."/>
            <person name="Raj R."/>
            <person name="Reid J."/>
            <person name="Rouhana J."/>
            <person name="Saada N."/>
            <person name="Shang Y."/>
            <person name="Simmons D."/>
            <person name="Thornton R."/>
            <person name="Warren J."/>
            <person name="Weissenberger G."/>
            <person name="Zhang J."/>
            <person name="Zhang L."/>
            <person name="Zhou C."/>
            <person name="Zhu D."/>
            <person name="Muzny D."/>
            <person name="Worley K."/>
            <person name="Gibbs R."/>
        </authorList>
    </citation>
    <scope>NUCLEOTIDE SEQUENCE [LARGE SCALE GENOMIC DNA]</scope>
    <source>
        <strain evidence="2 3">F0268</strain>
    </source>
</reference>
<feature type="transmembrane region" description="Helical" evidence="1">
    <location>
        <begin position="6"/>
        <end position="33"/>
    </location>
</feature>
<dbReference type="AlphaFoldDB" id="C2KYU1"/>
<accession>C2KYU1</accession>
<evidence type="ECO:0000313" key="2">
    <source>
        <dbReference type="EMBL" id="EEJ51069.1"/>
    </source>
</evidence>
<evidence type="ECO:0000313" key="3">
    <source>
        <dbReference type="Proteomes" id="UP000004121"/>
    </source>
</evidence>
<comment type="caution">
    <text evidence="2">The sequence shown here is derived from an EMBL/GenBank/DDBJ whole genome shotgun (WGS) entry which is preliminary data.</text>
</comment>
<protein>
    <submittedName>
        <fullName evidence="2">Uncharacterized protein</fullName>
    </submittedName>
</protein>
<keyword evidence="1" id="KW-1133">Transmembrane helix</keyword>
<dbReference type="Proteomes" id="UP000004121">
    <property type="component" value="Unassembled WGS sequence"/>
</dbReference>
<dbReference type="InParanoid" id="C2KYU1"/>
<keyword evidence="1" id="KW-0812">Transmembrane</keyword>
<proteinExistence type="predicted"/>